<keyword evidence="6" id="KW-1185">Reference proteome</keyword>
<name>A0A1D8AU70_9BACT</name>
<feature type="domain" description="PAS" evidence="4">
    <location>
        <begin position="65"/>
        <end position="141"/>
    </location>
</feature>
<protein>
    <submittedName>
        <fullName evidence="5">Blue-light-activated protein</fullName>
    </submittedName>
</protein>
<dbReference type="Gene3D" id="1.10.10.1320">
    <property type="entry name" value="Anti-sigma factor, zinc-finger domain"/>
    <property type="match status" value="1"/>
</dbReference>
<dbReference type="Proteomes" id="UP000095228">
    <property type="component" value="Chromosome"/>
</dbReference>
<evidence type="ECO:0000259" key="4">
    <source>
        <dbReference type="PROSITE" id="PS50112"/>
    </source>
</evidence>
<dbReference type="Pfam" id="PF13426">
    <property type="entry name" value="PAS_9"/>
    <property type="match status" value="1"/>
</dbReference>
<keyword evidence="2" id="KW-0288">FMN</keyword>
<keyword evidence="3" id="KW-0157">Chromophore</keyword>
<evidence type="ECO:0000313" key="6">
    <source>
        <dbReference type="Proteomes" id="UP000095228"/>
    </source>
</evidence>
<reference evidence="5 6" key="1">
    <citation type="submission" date="2016-06" db="EMBL/GenBank/DDBJ databases">
        <title>Three novel species with peptidoglycan cell walls form the new genus Lacunisphaera gen. nov. in the family Opitutaceae of the verrucomicrobial subdivision 4.</title>
        <authorList>
            <person name="Rast P."/>
            <person name="Gloeckner I."/>
            <person name="Jogler M."/>
            <person name="Boedeker C."/>
            <person name="Jeske O."/>
            <person name="Wiegand S."/>
            <person name="Reinhardt R."/>
            <person name="Schumann P."/>
            <person name="Rohde M."/>
            <person name="Spring S."/>
            <person name="Gloeckner F.O."/>
            <person name="Jogler C."/>
        </authorList>
    </citation>
    <scope>NUCLEOTIDE SEQUENCE [LARGE SCALE GENOMIC DNA]</scope>
    <source>
        <strain evidence="5 6">IG16b</strain>
    </source>
</reference>
<dbReference type="InterPro" id="IPR041916">
    <property type="entry name" value="Anti_sigma_zinc_sf"/>
</dbReference>
<dbReference type="Gene3D" id="3.30.450.20">
    <property type="entry name" value="PAS domain"/>
    <property type="match status" value="1"/>
</dbReference>
<dbReference type="KEGG" id="obg:Verru16b_01500"/>
<dbReference type="AlphaFoldDB" id="A0A1D8AU70"/>
<sequence length="191" mass="20433">MLPENVQDRAALYVAGELTPAERESLEVVLEFHEELRALVAGLQETVAAVALAPIPSAALAPAGLKARLLQALDALPPEPEPEALVVTDPAGRIEWVNPVFTAMCGYSIEELRGRKPGELLQGPDTEAAAVARIRAAVASRRSCRETLVNYHKDGSPYRADVRISPVLDEGGHPLWFVARERKLAAAGCAG</sequence>
<dbReference type="InterPro" id="IPR000014">
    <property type="entry name" value="PAS"/>
</dbReference>
<organism evidence="5 6">
    <name type="scientific">Lacunisphaera limnophila</name>
    <dbReference type="NCBI Taxonomy" id="1838286"/>
    <lineage>
        <taxon>Bacteria</taxon>
        <taxon>Pseudomonadati</taxon>
        <taxon>Verrucomicrobiota</taxon>
        <taxon>Opitutia</taxon>
        <taxon>Opitutales</taxon>
        <taxon>Opitutaceae</taxon>
        <taxon>Lacunisphaera</taxon>
    </lineage>
</organism>
<dbReference type="PANTHER" id="PTHR47429">
    <property type="entry name" value="PROTEIN TWIN LOV 1"/>
    <property type="match status" value="1"/>
</dbReference>
<dbReference type="PROSITE" id="PS50112">
    <property type="entry name" value="PAS"/>
    <property type="match status" value="1"/>
</dbReference>
<keyword evidence="1" id="KW-0285">Flavoprotein</keyword>
<evidence type="ECO:0000256" key="2">
    <source>
        <dbReference type="ARBA" id="ARBA00022643"/>
    </source>
</evidence>
<dbReference type="CDD" id="cd00130">
    <property type="entry name" value="PAS"/>
    <property type="match status" value="1"/>
</dbReference>
<dbReference type="NCBIfam" id="TIGR00229">
    <property type="entry name" value="sensory_box"/>
    <property type="match status" value="1"/>
</dbReference>
<dbReference type="PANTHER" id="PTHR47429:SF2">
    <property type="entry name" value="PROTEIN TWIN LOV 1"/>
    <property type="match status" value="1"/>
</dbReference>
<gene>
    <name evidence="5" type="ORF">Verru16b_01500</name>
</gene>
<evidence type="ECO:0000313" key="5">
    <source>
        <dbReference type="EMBL" id="AOS44438.1"/>
    </source>
</evidence>
<dbReference type="SUPFAM" id="SSF55785">
    <property type="entry name" value="PYP-like sensor domain (PAS domain)"/>
    <property type="match status" value="1"/>
</dbReference>
<dbReference type="RefSeq" id="WP_069961685.1">
    <property type="nucleotide sequence ID" value="NZ_CP016094.1"/>
</dbReference>
<dbReference type="STRING" id="1838286.Verru16b_01500"/>
<dbReference type="SMART" id="SM00091">
    <property type="entry name" value="PAS"/>
    <property type="match status" value="1"/>
</dbReference>
<evidence type="ECO:0000256" key="1">
    <source>
        <dbReference type="ARBA" id="ARBA00022630"/>
    </source>
</evidence>
<dbReference type="InterPro" id="IPR035965">
    <property type="entry name" value="PAS-like_dom_sf"/>
</dbReference>
<dbReference type="EMBL" id="CP016094">
    <property type="protein sequence ID" value="AOS44438.1"/>
    <property type="molecule type" value="Genomic_DNA"/>
</dbReference>
<evidence type="ECO:0000256" key="3">
    <source>
        <dbReference type="ARBA" id="ARBA00022991"/>
    </source>
</evidence>
<proteinExistence type="predicted"/>
<dbReference type="OrthoDB" id="9814202at2"/>
<accession>A0A1D8AU70</accession>